<keyword evidence="8" id="KW-1185">Reference proteome</keyword>
<dbReference type="Gene3D" id="3.30.40.10">
    <property type="entry name" value="Zinc/RING finger domain, C3HC4 (zinc finger)"/>
    <property type="match status" value="1"/>
</dbReference>
<dbReference type="GO" id="GO:0061630">
    <property type="term" value="F:ubiquitin protein ligase activity"/>
    <property type="evidence" value="ECO:0007669"/>
    <property type="project" value="TreeGrafter"/>
</dbReference>
<dbReference type="EMBL" id="CATQJA010002665">
    <property type="protein sequence ID" value="CAJ0583661.1"/>
    <property type="molecule type" value="Genomic_DNA"/>
</dbReference>
<dbReference type="SUPFAM" id="SSF57850">
    <property type="entry name" value="RING/U-box"/>
    <property type="match status" value="1"/>
</dbReference>
<accession>A0AA36DBK7</accession>
<protein>
    <recommendedName>
        <fullName evidence="6">RING-type domain-containing protein</fullName>
    </recommendedName>
</protein>
<proteinExistence type="predicted"/>
<gene>
    <name evidence="7" type="ORF">MSPICULIGERA_LOCUS21732</name>
</gene>
<keyword evidence="1" id="KW-0479">Metal-binding</keyword>
<dbReference type="PANTHER" id="PTHR25462">
    <property type="entry name" value="BONUS, ISOFORM C-RELATED"/>
    <property type="match status" value="1"/>
</dbReference>
<evidence type="ECO:0000313" key="7">
    <source>
        <dbReference type="EMBL" id="CAJ0583661.1"/>
    </source>
</evidence>
<evidence type="ECO:0000259" key="6">
    <source>
        <dbReference type="PROSITE" id="PS50089"/>
    </source>
</evidence>
<dbReference type="GO" id="GO:0008270">
    <property type="term" value="F:zinc ion binding"/>
    <property type="evidence" value="ECO:0007669"/>
    <property type="project" value="UniProtKB-KW"/>
</dbReference>
<reference evidence="7" key="1">
    <citation type="submission" date="2023-06" db="EMBL/GenBank/DDBJ databases">
        <authorList>
            <person name="Delattre M."/>
        </authorList>
    </citation>
    <scope>NUCLEOTIDE SEQUENCE</scope>
    <source>
        <strain evidence="7">AF72</strain>
    </source>
</reference>
<organism evidence="7 8">
    <name type="scientific">Mesorhabditis spiculigera</name>
    <dbReference type="NCBI Taxonomy" id="96644"/>
    <lineage>
        <taxon>Eukaryota</taxon>
        <taxon>Metazoa</taxon>
        <taxon>Ecdysozoa</taxon>
        <taxon>Nematoda</taxon>
        <taxon>Chromadorea</taxon>
        <taxon>Rhabditida</taxon>
        <taxon>Rhabditina</taxon>
        <taxon>Rhabditomorpha</taxon>
        <taxon>Rhabditoidea</taxon>
        <taxon>Rhabditidae</taxon>
        <taxon>Mesorhabditinae</taxon>
        <taxon>Mesorhabditis</taxon>
    </lineage>
</organism>
<dbReference type="InterPro" id="IPR001841">
    <property type="entry name" value="Znf_RING"/>
</dbReference>
<keyword evidence="2 4" id="KW-0863">Zinc-finger</keyword>
<comment type="caution">
    <text evidence="7">The sequence shown here is derived from an EMBL/GenBank/DDBJ whole genome shotgun (WGS) entry which is preliminary data.</text>
</comment>
<dbReference type="PROSITE" id="PS00518">
    <property type="entry name" value="ZF_RING_1"/>
    <property type="match status" value="1"/>
</dbReference>
<dbReference type="InterPro" id="IPR013083">
    <property type="entry name" value="Znf_RING/FYVE/PHD"/>
</dbReference>
<dbReference type="PANTHER" id="PTHR25462:SF291">
    <property type="entry name" value="E3 UBIQUITIN-PROTEIN LIGASE TRIM45"/>
    <property type="match status" value="1"/>
</dbReference>
<keyword evidence="3" id="KW-0862">Zinc</keyword>
<evidence type="ECO:0000256" key="3">
    <source>
        <dbReference type="ARBA" id="ARBA00022833"/>
    </source>
</evidence>
<dbReference type="Pfam" id="PF13445">
    <property type="entry name" value="zf-RING_UBOX"/>
    <property type="match status" value="1"/>
</dbReference>
<feature type="region of interest" description="Disordered" evidence="5">
    <location>
        <begin position="730"/>
        <end position="759"/>
    </location>
</feature>
<dbReference type="InterPro" id="IPR047153">
    <property type="entry name" value="TRIM45/56/19-like"/>
</dbReference>
<name>A0AA36DBK7_9BILA</name>
<evidence type="ECO:0000256" key="2">
    <source>
        <dbReference type="ARBA" id="ARBA00022771"/>
    </source>
</evidence>
<dbReference type="InterPro" id="IPR027370">
    <property type="entry name" value="Znf-RING_euk"/>
</dbReference>
<evidence type="ECO:0000313" key="8">
    <source>
        <dbReference type="Proteomes" id="UP001177023"/>
    </source>
</evidence>
<dbReference type="InterPro" id="IPR017907">
    <property type="entry name" value="Znf_RING_CS"/>
</dbReference>
<feature type="domain" description="RING-type" evidence="6">
    <location>
        <begin position="366"/>
        <end position="408"/>
    </location>
</feature>
<dbReference type="AlphaFoldDB" id="A0AA36DBK7"/>
<dbReference type="Proteomes" id="UP001177023">
    <property type="component" value="Unassembled WGS sequence"/>
</dbReference>
<evidence type="ECO:0000256" key="1">
    <source>
        <dbReference type="ARBA" id="ARBA00022723"/>
    </source>
</evidence>
<dbReference type="PROSITE" id="PS50089">
    <property type="entry name" value="ZF_RING_2"/>
    <property type="match status" value="1"/>
</dbReference>
<evidence type="ECO:0000256" key="5">
    <source>
        <dbReference type="SAM" id="MobiDB-lite"/>
    </source>
</evidence>
<feature type="non-terminal residue" evidence="7">
    <location>
        <position position="759"/>
    </location>
</feature>
<evidence type="ECO:0000256" key="4">
    <source>
        <dbReference type="PROSITE-ProRule" id="PRU00175"/>
    </source>
</evidence>
<dbReference type="SMART" id="SM00184">
    <property type="entry name" value="RING"/>
    <property type="match status" value="1"/>
</dbReference>
<sequence>MNAGELDRLPMAGVFQSINAFTVSDEGRTAYFHDPQSDLVYAVNLVNGQRKALKWEDRDFKHRRWLCYTLFHFNCLRDQYLSMLFYNKHKKVFCLIHFLIADELLIKRQTTMLNTSAITHDRLAYSVQKCGKEIQMIFYERFSRAHAETDENQAPLHFVYCSMDTATMRVATKEGMLPNGQWELPFITNRKLHVLCTTRTPNILASRSLDSNETLWDARAIAPAFNDQTPAKKAQWCNAWNQEAGYFALLEKILVDEQNSDEVQRRVSLWHLDASSASWTKLPCQHDLPEQASNISFRISPDSTGYIHCDLSPRDTIILKVKLSVALNNASRVLAEAEADEWVALEPAENGVSASTSREPLADLICPICLDTYDDARTLSCGHSLCWGCVEQMRLVAKSETVACPACRKLTKIPAGGLPVNYGLKDAITTLNRLVDIRTNGLKCAECKDKFDEQKLWTCLTCVKDGNKKKNRESMVYVGNVDASTGDEDSFQEPPKQDELLDRFKKTSYCGACLLYFHRGHDYEEILKLRERKKHADELKRKWLSKASHEIAAMKATIATKTNSLLDQAVLANFHAKLEEICDVASNTSDRIEQRGEQAVKKLESIHEKFVQDFEVCVEDFLEKCLASMQTPVESAQSSPISSKSIETPIMEPAVVKTSPKYERVCYLADEEPFSRGSARSSVGSGYLTPGTPPPPLPLTLPPLDHEPIIRRPTILCSIRDRPASLINFSMNTSKTSPLSSPLRNPTTPTRQSAAVSHF</sequence>